<feature type="region of interest" description="Disordered" evidence="4">
    <location>
        <begin position="437"/>
        <end position="494"/>
    </location>
</feature>
<dbReference type="PANTHER" id="PTHR15574">
    <property type="entry name" value="WD REPEAT DOMAIN-CONTAINING FAMILY"/>
    <property type="match status" value="1"/>
</dbReference>
<gene>
    <name evidence="5" type="ORF">KP509_19G039700</name>
</gene>
<name>A0A8T2SKF7_CERRI</name>
<sequence length="494" mass="55933">MKGVDMYRYNLQEHWRREMGLVKPHAFARHVGGWQDLIRRFHLHAELEYHTGCVNTVHFNSSGDILVSGSDDRQIALWDWGARMKRFSFYSGHEDNVFQARIMPFSDNKKIISCSADGQVRETDILDHGSVVTKKLAQHQGRVHKLAVEPGSSRIFMSCGEDGVVRRFDLRDPDNKSMFKCHGLTGISKRRRHPVRLHCIVMNSRNSNYFAVGGSDIYARVYDIRKTCWGERECNDNHVEAVYPAHLRNKGPLHVTALAYSHQEELLVSYSDEQIYLFEKDMPSVPASSSDMATAGMPQAKEPQAFRGHRNAYSVKGVSFLGPNSEYVVSGSDCGNIFIWKKKDAELVSLFKGDNQVVNCLEPHPHATVLATSGIEHTAKVWAPISEDYVPLPDNAEKIMESNQRGREEGFQRLTDIIHIMRLQRRHDQPMLVSLFSQRGNRRNTRHGEGDEDSDDDGSTVNGYLMVLHGGANDSSDTEDDVDPQYSVNECAVI</sequence>
<reference evidence="5" key="1">
    <citation type="submission" date="2021-08" db="EMBL/GenBank/DDBJ databases">
        <title>WGS assembly of Ceratopteris richardii.</title>
        <authorList>
            <person name="Marchant D.B."/>
            <person name="Chen G."/>
            <person name="Jenkins J."/>
            <person name="Shu S."/>
            <person name="Leebens-Mack J."/>
            <person name="Grimwood J."/>
            <person name="Schmutz J."/>
            <person name="Soltis P."/>
            <person name="Soltis D."/>
            <person name="Chen Z.-H."/>
        </authorList>
    </citation>
    <scope>NUCLEOTIDE SEQUENCE</scope>
    <source>
        <strain evidence="5">Whitten #5841</strain>
        <tissue evidence="5">Leaf</tissue>
    </source>
</reference>
<dbReference type="EMBL" id="CM035424">
    <property type="protein sequence ID" value="KAH7352319.1"/>
    <property type="molecule type" value="Genomic_DNA"/>
</dbReference>
<keyword evidence="6" id="KW-1185">Reference proteome</keyword>
<evidence type="ECO:0000313" key="6">
    <source>
        <dbReference type="Proteomes" id="UP000825935"/>
    </source>
</evidence>
<protein>
    <submittedName>
        <fullName evidence="5">Uncharacterized protein</fullName>
    </submittedName>
</protein>
<proteinExistence type="predicted"/>
<dbReference type="InterPro" id="IPR015943">
    <property type="entry name" value="WD40/YVTN_repeat-like_dom_sf"/>
</dbReference>
<dbReference type="SMART" id="SM00320">
    <property type="entry name" value="WD40"/>
    <property type="match status" value="7"/>
</dbReference>
<evidence type="ECO:0000256" key="2">
    <source>
        <dbReference type="ARBA" id="ARBA00022737"/>
    </source>
</evidence>
<feature type="repeat" description="WD" evidence="3">
    <location>
        <begin position="47"/>
        <end position="79"/>
    </location>
</feature>
<dbReference type="GO" id="GO:0080008">
    <property type="term" value="C:Cul4-RING E3 ubiquitin ligase complex"/>
    <property type="evidence" value="ECO:0007669"/>
    <property type="project" value="TreeGrafter"/>
</dbReference>
<dbReference type="InterPro" id="IPR045151">
    <property type="entry name" value="DCAF8"/>
</dbReference>
<dbReference type="OrthoDB" id="4869960at2759"/>
<dbReference type="Proteomes" id="UP000825935">
    <property type="component" value="Chromosome 19"/>
</dbReference>
<dbReference type="Pfam" id="PF00400">
    <property type="entry name" value="WD40"/>
    <property type="match status" value="4"/>
</dbReference>
<dbReference type="PROSITE" id="PS50294">
    <property type="entry name" value="WD_REPEATS_REGION"/>
    <property type="match status" value="1"/>
</dbReference>
<dbReference type="PANTHER" id="PTHR15574:SF21">
    <property type="entry name" value="DDB1- AND CUL4-ASSOCIATED FACTOR 8"/>
    <property type="match status" value="1"/>
</dbReference>
<dbReference type="OMA" id="MRMMNGD"/>
<evidence type="ECO:0000313" key="5">
    <source>
        <dbReference type="EMBL" id="KAH7352319.1"/>
    </source>
</evidence>
<evidence type="ECO:0000256" key="4">
    <source>
        <dbReference type="SAM" id="MobiDB-lite"/>
    </source>
</evidence>
<comment type="caution">
    <text evidence="5">The sequence shown here is derived from an EMBL/GenBank/DDBJ whole genome shotgun (WGS) entry which is preliminary data.</text>
</comment>
<dbReference type="InterPro" id="IPR001680">
    <property type="entry name" value="WD40_rpt"/>
</dbReference>
<keyword evidence="1 3" id="KW-0853">WD repeat</keyword>
<evidence type="ECO:0000256" key="1">
    <source>
        <dbReference type="ARBA" id="ARBA00022574"/>
    </source>
</evidence>
<dbReference type="SUPFAM" id="SSF50978">
    <property type="entry name" value="WD40 repeat-like"/>
    <property type="match status" value="1"/>
</dbReference>
<evidence type="ECO:0000256" key="3">
    <source>
        <dbReference type="PROSITE-ProRule" id="PRU00221"/>
    </source>
</evidence>
<dbReference type="InterPro" id="IPR036322">
    <property type="entry name" value="WD40_repeat_dom_sf"/>
</dbReference>
<accession>A0A8T2SKF7</accession>
<organism evidence="5 6">
    <name type="scientific">Ceratopteris richardii</name>
    <name type="common">Triangle waterfern</name>
    <dbReference type="NCBI Taxonomy" id="49495"/>
    <lineage>
        <taxon>Eukaryota</taxon>
        <taxon>Viridiplantae</taxon>
        <taxon>Streptophyta</taxon>
        <taxon>Embryophyta</taxon>
        <taxon>Tracheophyta</taxon>
        <taxon>Polypodiopsida</taxon>
        <taxon>Polypodiidae</taxon>
        <taxon>Polypodiales</taxon>
        <taxon>Pteridineae</taxon>
        <taxon>Pteridaceae</taxon>
        <taxon>Parkerioideae</taxon>
        <taxon>Ceratopteris</taxon>
    </lineage>
</organism>
<keyword evidence="2" id="KW-0677">Repeat</keyword>
<dbReference type="Gene3D" id="2.130.10.10">
    <property type="entry name" value="YVTN repeat-like/Quinoprotein amine dehydrogenase"/>
    <property type="match status" value="1"/>
</dbReference>
<dbReference type="PROSITE" id="PS50082">
    <property type="entry name" value="WD_REPEATS_2"/>
    <property type="match status" value="1"/>
</dbReference>
<dbReference type="GO" id="GO:0005737">
    <property type="term" value="C:cytoplasm"/>
    <property type="evidence" value="ECO:0007669"/>
    <property type="project" value="TreeGrafter"/>
</dbReference>
<dbReference type="AlphaFoldDB" id="A0A8T2SKF7"/>